<sequence length="119" mass="13631">MLAILFLAIVIFMVSSLIKSEPDTKKIHDLIRQTHKYSGLDQTAYTDFYANIKLALVNLDQEDVSKKSLHRALSNLDEIGLSTVSGDTEVQKELNKINVQLEAYFNELYIRERIKSINE</sequence>
<protein>
    <submittedName>
        <fullName evidence="1">Uncharacterized protein</fullName>
    </submittedName>
</protein>
<evidence type="ECO:0000313" key="1">
    <source>
        <dbReference type="EMBL" id="QOR60479.1"/>
    </source>
</evidence>
<accession>A0A7S6SX56</accession>
<reference evidence="1" key="1">
    <citation type="submission" date="2019-02" db="EMBL/GenBank/DDBJ databases">
        <authorList>
            <person name="Bachy C."/>
            <person name="Yung C.-M."/>
            <person name="Roux S."/>
            <person name="Sullivan M.B."/>
            <person name="Worden A.Z."/>
        </authorList>
    </citation>
    <scope>NUCLEOTIDE SEQUENCE</scope>
    <source>
        <strain evidence="1">BII-V2</strain>
    </source>
</reference>
<name>A0A7S6SX56_9PHYC</name>
<proteinExistence type="predicted"/>
<dbReference type="EMBL" id="MK522038">
    <property type="protein sequence ID" value="QOR60479.1"/>
    <property type="molecule type" value="Genomic_DNA"/>
</dbReference>
<organism evidence="1">
    <name type="scientific">Bathycoccus sp. RCC716 virus 2</name>
    <dbReference type="NCBI Taxonomy" id="2530039"/>
    <lineage>
        <taxon>Viruses</taxon>
        <taxon>Varidnaviria</taxon>
        <taxon>Bamfordvirae</taxon>
        <taxon>Nucleocytoviricota</taxon>
        <taxon>Megaviricetes</taxon>
        <taxon>Algavirales</taxon>
        <taxon>Phycodnaviridae</taxon>
        <taxon>Prasinovirus</taxon>
    </lineage>
</organism>